<name>A0A1X7UUQ1_AMPQE</name>
<dbReference type="eggNOG" id="KOG0965">
    <property type="taxonomic scope" value="Eukaryota"/>
</dbReference>
<evidence type="ECO:0000313" key="7">
    <source>
        <dbReference type="EnsemblMetazoa" id="Aqu2.1.31396_001"/>
    </source>
</evidence>
<keyword evidence="3" id="KW-0508">mRNA splicing</keyword>
<dbReference type="KEGG" id="aqu:100641679"/>
<evidence type="ECO:0000256" key="3">
    <source>
        <dbReference type="ARBA" id="ARBA00023187"/>
    </source>
</evidence>
<dbReference type="SMART" id="SM00443">
    <property type="entry name" value="G_patch"/>
    <property type="match status" value="1"/>
</dbReference>
<protein>
    <recommendedName>
        <fullName evidence="6">G-patch domain-containing protein</fullName>
    </recommendedName>
</protein>
<keyword evidence="8" id="KW-1185">Reference proteome</keyword>
<evidence type="ECO:0000256" key="5">
    <source>
        <dbReference type="SAM" id="MobiDB-lite"/>
    </source>
</evidence>
<evidence type="ECO:0000256" key="2">
    <source>
        <dbReference type="ARBA" id="ARBA00022664"/>
    </source>
</evidence>
<dbReference type="PROSITE" id="PS50174">
    <property type="entry name" value="G_PATCH"/>
    <property type="match status" value="1"/>
</dbReference>
<dbReference type="PANTHER" id="PTHR23340:SF0">
    <property type="entry name" value="SURP AND G-PATCH DOMAIN-CONTAINING PROTEIN 1 ISOFORM X1"/>
    <property type="match status" value="1"/>
</dbReference>
<dbReference type="OrthoDB" id="4822at2759"/>
<dbReference type="PANTHER" id="PTHR23340">
    <property type="entry name" value="ARGININE/SERINE RICH SPLICING FACTOR SF4/14"/>
    <property type="match status" value="1"/>
</dbReference>
<accession>A0A1X7UUQ1</accession>
<evidence type="ECO:0000256" key="4">
    <source>
        <dbReference type="ARBA" id="ARBA00023242"/>
    </source>
</evidence>
<dbReference type="EnsemblMetazoa" id="Aqu2.1.31396_001">
    <property type="protein sequence ID" value="Aqu2.1.31396_001"/>
    <property type="gene ID" value="Aqu2.1.31396"/>
</dbReference>
<comment type="subcellular location">
    <subcellularLocation>
        <location evidence="1">Nucleus</location>
    </subcellularLocation>
</comment>
<sequence length="320" mass="36596">MADKEGEETGELFSNDGNFLERFKKLEEEKKKKEEEKEKKKLTAPPGPTIPGRRKNMKLHPPGTKKSKVSTVETETNVNTSNETTAPSTSEGASKPKRKSRWGDWSQPSTDEQLVMSTINSFSTPNMDERIQRVQQQIIEQQELHRATIEIQKATRGVPQADREAKTFTSTEKEHMMRAKEMEMTAEKSEELTTAAQGKHFIGDFLPPEEFLKFMERTKAAKDKIELSDYNDKKLTESNIGYKMLQKAGWKEGEGLGSNEDGIKAPIKQDNVSVDHSGVGMSKPSDAKERDDEFDVFRKRMMLAYRFRPNPLNNPRRPYY</sequence>
<dbReference type="Pfam" id="PF01585">
    <property type="entry name" value="G-patch"/>
    <property type="match status" value="1"/>
</dbReference>
<feature type="compositionally biased region" description="Basic and acidic residues" evidence="5">
    <location>
        <begin position="19"/>
        <end position="41"/>
    </location>
</feature>
<feature type="region of interest" description="Disordered" evidence="5">
    <location>
        <begin position="256"/>
        <end position="291"/>
    </location>
</feature>
<feature type="domain" description="G-patch" evidence="6">
    <location>
        <begin position="237"/>
        <end position="284"/>
    </location>
</feature>
<dbReference type="GO" id="GO:0006397">
    <property type="term" value="P:mRNA processing"/>
    <property type="evidence" value="ECO:0007669"/>
    <property type="project" value="UniProtKB-KW"/>
</dbReference>
<gene>
    <name evidence="7" type="primary">100641679</name>
</gene>
<reference evidence="7" key="2">
    <citation type="submission" date="2017-05" db="UniProtKB">
        <authorList>
            <consortium name="EnsemblMetazoa"/>
        </authorList>
    </citation>
    <scope>IDENTIFICATION</scope>
</reference>
<keyword evidence="2" id="KW-0507">mRNA processing</keyword>
<feature type="compositionally biased region" description="Basic residues" evidence="5">
    <location>
        <begin position="52"/>
        <end position="68"/>
    </location>
</feature>
<evidence type="ECO:0000256" key="1">
    <source>
        <dbReference type="ARBA" id="ARBA00004123"/>
    </source>
</evidence>
<organism evidence="7">
    <name type="scientific">Amphimedon queenslandica</name>
    <name type="common">Sponge</name>
    <dbReference type="NCBI Taxonomy" id="400682"/>
    <lineage>
        <taxon>Eukaryota</taxon>
        <taxon>Metazoa</taxon>
        <taxon>Porifera</taxon>
        <taxon>Demospongiae</taxon>
        <taxon>Heteroscleromorpha</taxon>
        <taxon>Haplosclerida</taxon>
        <taxon>Niphatidae</taxon>
        <taxon>Amphimedon</taxon>
    </lineage>
</organism>
<dbReference type="GO" id="GO:0005654">
    <property type="term" value="C:nucleoplasm"/>
    <property type="evidence" value="ECO:0007669"/>
    <property type="project" value="TreeGrafter"/>
</dbReference>
<dbReference type="GO" id="GO:0008380">
    <property type="term" value="P:RNA splicing"/>
    <property type="evidence" value="ECO:0007669"/>
    <property type="project" value="UniProtKB-KW"/>
</dbReference>
<dbReference type="Proteomes" id="UP000007879">
    <property type="component" value="Unassembled WGS sequence"/>
</dbReference>
<evidence type="ECO:0000259" key="6">
    <source>
        <dbReference type="PROSITE" id="PS50174"/>
    </source>
</evidence>
<proteinExistence type="predicted"/>
<dbReference type="AlphaFoldDB" id="A0A1X7UUQ1"/>
<evidence type="ECO:0000313" key="8">
    <source>
        <dbReference type="Proteomes" id="UP000007879"/>
    </source>
</evidence>
<dbReference type="InParanoid" id="A0A1X7UUQ1"/>
<feature type="compositionally biased region" description="Acidic residues" evidence="5">
    <location>
        <begin position="1"/>
        <end position="10"/>
    </location>
</feature>
<feature type="compositionally biased region" description="Low complexity" evidence="5">
    <location>
        <begin position="69"/>
        <end position="85"/>
    </location>
</feature>
<dbReference type="EnsemblMetazoa" id="XM_019996732.1">
    <property type="protein sequence ID" value="XP_019852291.1"/>
    <property type="gene ID" value="LOC100641679"/>
</dbReference>
<dbReference type="GO" id="GO:0003723">
    <property type="term" value="F:RNA binding"/>
    <property type="evidence" value="ECO:0007669"/>
    <property type="project" value="TreeGrafter"/>
</dbReference>
<dbReference type="InterPro" id="IPR000467">
    <property type="entry name" value="G_patch_dom"/>
</dbReference>
<reference evidence="8" key="1">
    <citation type="journal article" date="2010" name="Nature">
        <title>The Amphimedon queenslandica genome and the evolution of animal complexity.</title>
        <authorList>
            <person name="Srivastava M."/>
            <person name="Simakov O."/>
            <person name="Chapman J."/>
            <person name="Fahey B."/>
            <person name="Gauthier M.E."/>
            <person name="Mitros T."/>
            <person name="Richards G.S."/>
            <person name="Conaco C."/>
            <person name="Dacre M."/>
            <person name="Hellsten U."/>
            <person name="Larroux C."/>
            <person name="Putnam N.H."/>
            <person name="Stanke M."/>
            <person name="Adamska M."/>
            <person name="Darling A."/>
            <person name="Degnan S.M."/>
            <person name="Oakley T.H."/>
            <person name="Plachetzki D.C."/>
            <person name="Zhai Y."/>
            <person name="Adamski M."/>
            <person name="Calcino A."/>
            <person name="Cummins S.F."/>
            <person name="Goodstein D.M."/>
            <person name="Harris C."/>
            <person name="Jackson D.J."/>
            <person name="Leys S.P."/>
            <person name="Shu S."/>
            <person name="Woodcroft B.J."/>
            <person name="Vervoort M."/>
            <person name="Kosik K.S."/>
            <person name="Manning G."/>
            <person name="Degnan B.M."/>
            <person name="Rokhsar D.S."/>
        </authorList>
    </citation>
    <scope>NUCLEOTIDE SEQUENCE [LARGE SCALE GENOMIC DNA]</scope>
</reference>
<dbReference type="InterPro" id="IPR040169">
    <property type="entry name" value="SUGP1/2"/>
</dbReference>
<keyword evidence="4" id="KW-0539">Nucleus</keyword>
<dbReference type="STRING" id="400682.A0A1X7UUQ1"/>
<feature type="region of interest" description="Disordered" evidence="5">
    <location>
        <begin position="1"/>
        <end position="114"/>
    </location>
</feature>